<dbReference type="GO" id="GO:0005730">
    <property type="term" value="C:nucleolus"/>
    <property type="evidence" value="ECO:0007669"/>
    <property type="project" value="TreeGrafter"/>
</dbReference>
<dbReference type="GO" id="GO:0000462">
    <property type="term" value="P:maturation of SSU-rRNA from tricistronic rRNA transcript (SSU-rRNA, 5.8S rRNA, LSU-rRNA)"/>
    <property type="evidence" value="ECO:0007669"/>
    <property type="project" value="TreeGrafter"/>
</dbReference>
<dbReference type="PANTHER" id="PTHR44267">
    <property type="entry name" value="WD REPEAT-CONTAINING PROTEIN 43"/>
    <property type="match status" value="1"/>
</dbReference>
<feature type="region of interest" description="Disordered" evidence="4">
    <location>
        <begin position="1"/>
        <end position="37"/>
    </location>
</feature>
<evidence type="ECO:0000256" key="3">
    <source>
        <dbReference type="ARBA" id="ARBA00038335"/>
    </source>
</evidence>
<feature type="compositionally biased region" description="Basic and acidic residues" evidence="4">
    <location>
        <begin position="133"/>
        <end position="150"/>
    </location>
</feature>
<organism evidence="6 7">
    <name type="scientific">Aulographum hederae CBS 113979</name>
    <dbReference type="NCBI Taxonomy" id="1176131"/>
    <lineage>
        <taxon>Eukaryota</taxon>
        <taxon>Fungi</taxon>
        <taxon>Dikarya</taxon>
        <taxon>Ascomycota</taxon>
        <taxon>Pezizomycotina</taxon>
        <taxon>Dothideomycetes</taxon>
        <taxon>Pleosporomycetidae</taxon>
        <taxon>Aulographales</taxon>
        <taxon>Aulographaceae</taxon>
    </lineage>
</organism>
<feature type="compositionally biased region" description="Polar residues" evidence="4">
    <location>
        <begin position="347"/>
        <end position="360"/>
    </location>
</feature>
<dbReference type="OrthoDB" id="30195at2759"/>
<accession>A0A6G1H735</accession>
<feature type="compositionally biased region" description="Acidic residues" evidence="4">
    <location>
        <begin position="97"/>
        <end position="112"/>
    </location>
</feature>
<evidence type="ECO:0000259" key="5">
    <source>
        <dbReference type="Pfam" id="PF04003"/>
    </source>
</evidence>
<dbReference type="Proteomes" id="UP000800041">
    <property type="component" value="Unassembled WGS sequence"/>
</dbReference>
<name>A0A6G1H735_9PEZI</name>
<feature type="compositionally biased region" description="Acidic residues" evidence="4">
    <location>
        <begin position="408"/>
        <end position="437"/>
    </location>
</feature>
<feature type="domain" description="Small-subunit processome Utp12" evidence="5">
    <location>
        <begin position="195"/>
        <end position="298"/>
    </location>
</feature>
<gene>
    <name evidence="6" type="ORF">K402DRAFT_391143</name>
</gene>
<evidence type="ECO:0000256" key="4">
    <source>
        <dbReference type="SAM" id="MobiDB-lite"/>
    </source>
</evidence>
<feature type="compositionally biased region" description="Basic and acidic residues" evidence="4">
    <location>
        <begin position="161"/>
        <end position="172"/>
    </location>
</feature>
<reference evidence="6" key="1">
    <citation type="journal article" date="2020" name="Stud. Mycol.">
        <title>101 Dothideomycetes genomes: a test case for predicting lifestyles and emergence of pathogens.</title>
        <authorList>
            <person name="Haridas S."/>
            <person name="Albert R."/>
            <person name="Binder M."/>
            <person name="Bloem J."/>
            <person name="Labutti K."/>
            <person name="Salamov A."/>
            <person name="Andreopoulos B."/>
            <person name="Baker S."/>
            <person name="Barry K."/>
            <person name="Bills G."/>
            <person name="Bluhm B."/>
            <person name="Cannon C."/>
            <person name="Castanera R."/>
            <person name="Culley D."/>
            <person name="Daum C."/>
            <person name="Ezra D."/>
            <person name="Gonzalez J."/>
            <person name="Henrissat B."/>
            <person name="Kuo A."/>
            <person name="Liang C."/>
            <person name="Lipzen A."/>
            <person name="Lutzoni F."/>
            <person name="Magnuson J."/>
            <person name="Mondo S."/>
            <person name="Nolan M."/>
            <person name="Ohm R."/>
            <person name="Pangilinan J."/>
            <person name="Park H.-J."/>
            <person name="Ramirez L."/>
            <person name="Alfaro M."/>
            <person name="Sun H."/>
            <person name="Tritt A."/>
            <person name="Yoshinaga Y."/>
            <person name="Zwiers L.-H."/>
            <person name="Turgeon B."/>
            <person name="Goodwin S."/>
            <person name="Spatafora J."/>
            <person name="Crous P."/>
            <person name="Grigoriev I."/>
        </authorList>
    </citation>
    <scope>NUCLEOTIDE SEQUENCE</scope>
    <source>
        <strain evidence="6">CBS 113979</strain>
    </source>
</reference>
<feature type="region of interest" description="Disordered" evidence="4">
    <location>
        <begin position="96"/>
        <end position="180"/>
    </location>
</feature>
<evidence type="ECO:0000256" key="2">
    <source>
        <dbReference type="ARBA" id="ARBA00023242"/>
    </source>
</evidence>
<comment type="similarity">
    <text evidence="3">Belongs to the UTP5 family.</text>
</comment>
<feature type="region of interest" description="Disordered" evidence="4">
    <location>
        <begin position="52"/>
        <end position="74"/>
    </location>
</feature>
<protein>
    <submittedName>
        <fullName evidence="6">NUC189-domain-containing protein</fullName>
    </submittedName>
</protein>
<sequence>MPAQVSARRRQAQPLDENIDVPPTKRQRHSHDTVPNSIESALIQDNGRKLTANLTNGASNTKRHDVDESHAVVNKPVGNRDVDMADAGVVDVIEVSSAEDESDDEDSEEDKESEPSQEKDEAMENGGEPGTQEIREEPSFGDILKQRDSPVDVEAEFVQSEGRDTELAKSEGPRALSAPSATSLGIVLAQALRTNDRDLLEKCFDMNDLDSVRATIERLPSSLVGELVLKLADRLHKRPGRAGNLMVWVQWAIVSHGGYIANQRGITKKLAALNKVMRERANGLQPLLALKGKLDMLAAQLDMRQSMQSRRFGGEDDEEEVIYVEGQESDLEDQAAAGAEKEDDGQPDTSRPSLSSQLKKQVQGLDLDEEEEESDDDEGDMPITFKDNDNDVPVDATSEASDDSANLIDDEASEASDDDDDEASSDDQFDAMEDESGDERPKKKGKARK</sequence>
<dbReference type="InterPro" id="IPR052414">
    <property type="entry name" value="U3_snoRNA-assoc_WDR"/>
</dbReference>
<feature type="region of interest" description="Disordered" evidence="4">
    <location>
        <begin position="327"/>
        <end position="449"/>
    </location>
</feature>
<evidence type="ECO:0000313" key="6">
    <source>
        <dbReference type="EMBL" id="KAF1988975.1"/>
    </source>
</evidence>
<dbReference type="InterPro" id="IPR007148">
    <property type="entry name" value="SSU_processome_Utp12"/>
</dbReference>
<proteinExistence type="inferred from homology"/>
<dbReference type="AlphaFoldDB" id="A0A6G1H735"/>
<evidence type="ECO:0000313" key="7">
    <source>
        <dbReference type="Proteomes" id="UP000800041"/>
    </source>
</evidence>
<feature type="compositionally biased region" description="Basic and acidic residues" evidence="4">
    <location>
        <begin position="113"/>
        <end position="122"/>
    </location>
</feature>
<dbReference type="Pfam" id="PF04003">
    <property type="entry name" value="Utp12"/>
    <property type="match status" value="1"/>
</dbReference>
<evidence type="ECO:0000256" key="1">
    <source>
        <dbReference type="ARBA" id="ARBA00004123"/>
    </source>
</evidence>
<dbReference type="PANTHER" id="PTHR44267:SF1">
    <property type="entry name" value="WD REPEAT-CONTAINING PROTEIN 43"/>
    <property type="match status" value="1"/>
</dbReference>
<keyword evidence="7" id="KW-1185">Reference proteome</keyword>
<feature type="compositionally biased region" description="Acidic residues" evidence="4">
    <location>
        <begin position="366"/>
        <end position="380"/>
    </location>
</feature>
<comment type="subcellular location">
    <subcellularLocation>
        <location evidence="1">Nucleus</location>
    </subcellularLocation>
</comment>
<keyword evidence="2" id="KW-0539">Nucleus</keyword>
<dbReference type="EMBL" id="ML977146">
    <property type="protein sequence ID" value="KAF1988975.1"/>
    <property type="molecule type" value="Genomic_DNA"/>
</dbReference>